<evidence type="ECO:0000313" key="12">
    <source>
        <dbReference type="Proteomes" id="UP001556367"/>
    </source>
</evidence>
<feature type="domain" description="Non-structural maintenance of chromosome element 4 C-terminal" evidence="9">
    <location>
        <begin position="221"/>
        <end position="307"/>
    </location>
</feature>
<evidence type="ECO:0000256" key="2">
    <source>
        <dbReference type="ARBA" id="ARBA00008997"/>
    </source>
</evidence>
<evidence type="ECO:0000313" key="11">
    <source>
        <dbReference type="EMBL" id="KAL0956473.1"/>
    </source>
</evidence>
<dbReference type="Pfam" id="PF08743">
    <property type="entry name" value="Nse4_C"/>
    <property type="match status" value="1"/>
</dbReference>
<protein>
    <recommendedName>
        <fullName evidence="7">Non-structural maintenance of chromosomes element 4</fullName>
    </recommendedName>
</protein>
<evidence type="ECO:0000256" key="3">
    <source>
        <dbReference type="ARBA" id="ARBA00022763"/>
    </source>
</evidence>
<evidence type="ECO:0000256" key="4">
    <source>
        <dbReference type="ARBA" id="ARBA00023172"/>
    </source>
</evidence>
<comment type="similarity">
    <text evidence="2 7">Belongs to the NSE4 family.</text>
</comment>
<evidence type="ECO:0000256" key="8">
    <source>
        <dbReference type="SAM" id="MobiDB-lite"/>
    </source>
</evidence>
<dbReference type="InterPro" id="IPR029225">
    <property type="entry name" value="Nse4_Nse3-bd"/>
</dbReference>
<gene>
    <name evidence="11" type="ORF">HGRIS_002619</name>
</gene>
<keyword evidence="3 7" id="KW-0227">DNA damage</keyword>
<organism evidence="11 12">
    <name type="scientific">Hohenbuehelia grisea</name>
    <dbReference type="NCBI Taxonomy" id="104357"/>
    <lineage>
        <taxon>Eukaryota</taxon>
        <taxon>Fungi</taxon>
        <taxon>Dikarya</taxon>
        <taxon>Basidiomycota</taxon>
        <taxon>Agaricomycotina</taxon>
        <taxon>Agaricomycetes</taxon>
        <taxon>Agaricomycetidae</taxon>
        <taxon>Agaricales</taxon>
        <taxon>Pleurotineae</taxon>
        <taxon>Pleurotaceae</taxon>
        <taxon>Hohenbuehelia</taxon>
    </lineage>
</organism>
<evidence type="ECO:0000256" key="7">
    <source>
        <dbReference type="RuleBase" id="RU365071"/>
    </source>
</evidence>
<comment type="function">
    <text evidence="7">Component of the SMC5-SMC6 complex, that promotes sister chromatid alignment after DNA damage and facilitates double-stranded DNA breaks (DSBs) repair via homologous recombination between sister chromatids.</text>
</comment>
<dbReference type="PANTHER" id="PTHR16140">
    <property type="entry name" value="NON-STRUCTURAL MAINTENANCE OF CHROMOSOMES ELEMENT 4"/>
    <property type="match status" value="1"/>
</dbReference>
<keyword evidence="5 7" id="KW-0234">DNA repair</keyword>
<accession>A0ABR3JM68</accession>
<feature type="domain" description="Nse4/EID protein Nse3/MAGE-binding" evidence="10">
    <location>
        <begin position="73"/>
        <end position="128"/>
    </location>
</feature>
<dbReference type="EMBL" id="JASNQZ010000006">
    <property type="protein sequence ID" value="KAL0956473.1"/>
    <property type="molecule type" value="Genomic_DNA"/>
</dbReference>
<dbReference type="Proteomes" id="UP001556367">
    <property type="component" value="Unassembled WGS sequence"/>
</dbReference>
<proteinExistence type="inferred from homology"/>
<dbReference type="PANTHER" id="PTHR16140:SF0">
    <property type="entry name" value="NON-STRUCTURAL MAINTENANCE OF CHROMOSOMES ELEMENT 4"/>
    <property type="match status" value="1"/>
</dbReference>
<evidence type="ECO:0000256" key="6">
    <source>
        <dbReference type="ARBA" id="ARBA00023242"/>
    </source>
</evidence>
<evidence type="ECO:0000259" key="10">
    <source>
        <dbReference type="Pfam" id="PF15412"/>
    </source>
</evidence>
<evidence type="ECO:0000256" key="5">
    <source>
        <dbReference type="ARBA" id="ARBA00023204"/>
    </source>
</evidence>
<name>A0ABR3JM68_9AGAR</name>
<comment type="subunit">
    <text evidence="7">Component of the SMC5-SMC6 complex.</text>
</comment>
<keyword evidence="4 7" id="KW-0233">DNA recombination</keyword>
<sequence>MDGIEMNLADLAFDPDQDPEEKRAVRKKYRSLAKSMEEQQAASTYTAEDLTKRVQHADELFNKVKGPQEATLDSAFLLMASTMGAQKARAMKSGTGSFDVDEFVAKLVTFMGGSPALKEDIPDDSDDDQTYELAMQLDWEKIARKALARSKRVPVQTFMLGPLSIEQKKRAVVKRARLEKRKEDLKKPQEIKEEDIERSQNETTKNVAILQRILEEIGEDKINLFRFVVNPNDFAQSVENIFYLSFLIRDGNVALEIEDDGEPLIFLCDPPTDEMYNEGLKKHQIVMEFDMDTWKRAIEVFDIKDSRIPQRPAAQTRLGDKWYG</sequence>
<dbReference type="InterPro" id="IPR027786">
    <property type="entry name" value="Nse4/EID"/>
</dbReference>
<keyword evidence="6 7" id="KW-0539">Nucleus</keyword>
<comment type="caution">
    <text evidence="11">The sequence shown here is derived from an EMBL/GenBank/DDBJ whole genome shotgun (WGS) entry which is preliminary data.</text>
</comment>
<reference evidence="12" key="1">
    <citation type="submission" date="2024-06" db="EMBL/GenBank/DDBJ databases">
        <title>Multi-omics analyses provide insights into the biosynthesis of the anticancer antibiotic pleurotin in Hohenbuehelia grisea.</title>
        <authorList>
            <person name="Weaver J.A."/>
            <person name="Alberti F."/>
        </authorList>
    </citation>
    <scope>NUCLEOTIDE SEQUENCE [LARGE SCALE GENOMIC DNA]</scope>
    <source>
        <strain evidence="12">T-177</strain>
    </source>
</reference>
<feature type="region of interest" description="Disordered" evidence="8">
    <location>
        <begin position="1"/>
        <end position="23"/>
    </location>
</feature>
<dbReference type="Pfam" id="PF15412">
    <property type="entry name" value="Nse4-Nse3_bdg"/>
    <property type="match status" value="1"/>
</dbReference>
<comment type="subcellular location">
    <subcellularLocation>
        <location evidence="1 7">Nucleus</location>
    </subcellularLocation>
</comment>
<dbReference type="InterPro" id="IPR014854">
    <property type="entry name" value="Nse4_C"/>
</dbReference>
<keyword evidence="12" id="KW-1185">Reference proteome</keyword>
<evidence type="ECO:0000259" key="9">
    <source>
        <dbReference type="Pfam" id="PF08743"/>
    </source>
</evidence>
<evidence type="ECO:0000256" key="1">
    <source>
        <dbReference type="ARBA" id="ARBA00004123"/>
    </source>
</evidence>